<dbReference type="GO" id="GO:0000922">
    <property type="term" value="C:spindle pole"/>
    <property type="evidence" value="ECO:0007669"/>
    <property type="project" value="TreeGrafter"/>
</dbReference>
<keyword evidence="5" id="KW-0132">Cell division</keyword>
<dbReference type="InterPro" id="IPR000048">
    <property type="entry name" value="IQ_motif_EF-hand-BS"/>
</dbReference>
<dbReference type="Proteomes" id="UP001295444">
    <property type="component" value="Chromosome 08"/>
</dbReference>
<comment type="subcellular location">
    <subcellularLocation>
        <location evidence="2">Cytoplasm</location>
    </subcellularLocation>
    <subcellularLocation>
        <location evidence="1">Nucleus</location>
    </subcellularLocation>
</comment>
<dbReference type="Pfam" id="PF00307">
    <property type="entry name" value="CH"/>
    <property type="match status" value="1"/>
</dbReference>
<dbReference type="InterPro" id="IPR031549">
    <property type="entry name" value="ASH"/>
</dbReference>
<evidence type="ECO:0000313" key="15">
    <source>
        <dbReference type="Proteomes" id="UP001295444"/>
    </source>
</evidence>
<evidence type="ECO:0000313" key="14">
    <source>
        <dbReference type="EMBL" id="CAH2311669.1"/>
    </source>
</evidence>
<gene>
    <name evidence="14" type="ORF">PECUL_23A017738</name>
</gene>
<dbReference type="FunFam" id="1.20.5.190:FF:000008">
    <property type="entry name" value="Abnormal spindle-like microcephaly-associated protein homolog"/>
    <property type="match status" value="7"/>
</dbReference>
<evidence type="ECO:0000256" key="11">
    <source>
        <dbReference type="ARBA" id="ARBA00023306"/>
    </source>
</evidence>
<evidence type="ECO:0000256" key="10">
    <source>
        <dbReference type="ARBA" id="ARBA00023242"/>
    </source>
</evidence>
<feature type="domain" description="Calponin-homology (CH)" evidence="13">
    <location>
        <begin position="1097"/>
        <end position="1248"/>
    </location>
</feature>
<dbReference type="GO" id="GO:0051301">
    <property type="term" value="P:cell division"/>
    <property type="evidence" value="ECO:0007669"/>
    <property type="project" value="UniProtKB-KW"/>
</dbReference>
<feature type="domain" description="Calponin-homology (CH)" evidence="13">
    <location>
        <begin position="908"/>
        <end position="1044"/>
    </location>
</feature>
<dbReference type="Pfam" id="PF00612">
    <property type="entry name" value="IQ"/>
    <property type="match status" value="34"/>
</dbReference>
<dbReference type="GO" id="GO:0000278">
    <property type="term" value="P:mitotic cell cycle"/>
    <property type="evidence" value="ECO:0007669"/>
    <property type="project" value="TreeGrafter"/>
</dbReference>
<dbReference type="InterPro" id="IPR036872">
    <property type="entry name" value="CH_dom_sf"/>
</dbReference>
<evidence type="ECO:0000256" key="5">
    <source>
        <dbReference type="ARBA" id="ARBA00022618"/>
    </source>
</evidence>
<dbReference type="Gene3D" id="1.10.418.10">
    <property type="entry name" value="Calponin-like domain"/>
    <property type="match status" value="2"/>
</dbReference>
<dbReference type="CDD" id="cd23767">
    <property type="entry name" value="IQCD"/>
    <property type="match status" value="1"/>
</dbReference>
<dbReference type="SMART" id="SM00033">
    <property type="entry name" value="CH"/>
    <property type="match status" value="2"/>
</dbReference>
<proteinExistence type="predicted"/>
<dbReference type="CDD" id="cd21224">
    <property type="entry name" value="CH_ASPM_rpt2"/>
    <property type="match status" value="1"/>
</dbReference>
<dbReference type="EMBL" id="OW240919">
    <property type="protein sequence ID" value="CAH2311669.1"/>
    <property type="molecule type" value="Genomic_DNA"/>
</dbReference>
<dbReference type="GO" id="GO:0051295">
    <property type="term" value="P:establishment of meiotic spindle localization"/>
    <property type="evidence" value="ECO:0007669"/>
    <property type="project" value="TreeGrafter"/>
</dbReference>
<evidence type="ECO:0000256" key="9">
    <source>
        <dbReference type="ARBA" id="ARBA00023054"/>
    </source>
</evidence>
<dbReference type="FunFam" id="1.10.418.10:FF:000051">
    <property type="entry name" value="Abnormal spindle-like microcephaly-associated protein homolog"/>
    <property type="match status" value="1"/>
</dbReference>
<dbReference type="GO" id="GO:0005516">
    <property type="term" value="F:calmodulin binding"/>
    <property type="evidence" value="ECO:0007669"/>
    <property type="project" value="UniProtKB-KW"/>
</dbReference>
<accession>A0AAD1WHQ9</accession>
<evidence type="ECO:0000256" key="2">
    <source>
        <dbReference type="ARBA" id="ARBA00004496"/>
    </source>
</evidence>
<reference evidence="14" key="1">
    <citation type="submission" date="2022-03" db="EMBL/GenBank/DDBJ databases">
        <authorList>
            <person name="Alioto T."/>
            <person name="Alioto T."/>
            <person name="Gomez Garrido J."/>
        </authorList>
    </citation>
    <scope>NUCLEOTIDE SEQUENCE</scope>
</reference>
<dbReference type="PROSITE" id="PS50096">
    <property type="entry name" value="IQ"/>
    <property type="match status" value="39"/>
</dbReference>
<dbReference type="Gene3D" id="2.60.40.10">
    <property type="entry name" value="Immunoglobulins"/>
    <property type="match status" value="1"/>
</dbReference>
<dbReference type="InterPro" id="IPR001715">
    <property type="entry name" value="CH_dom"/>
</dbReference>
<keyword evidence="11" id="KW-0131">Cell cycle</keyword>
<keyword evidence="8" id="KW-0112">Calmodulin-binding</keyword>
<dbReference type="PROSITE" id="PS50021">
    <property type="entry name" value="CH"/>
    <property type="match status" value="2"/>
</dbReference>
<dbReference type="GO" id="GO:0005737">
    <property type="term" value="C:cytoplasm"/>
    <property type="evidence" value="ECO:0007669"/>
    <property type="project" value="UniProtKB-SubCell"/>
</dbReference>
<keyword evidence="10" id="KW-0539">Nucleus</keyword>
<dbReference type="SUPFAM" id="SSF52540">
    <property type="entry name" value="P-loop containing nucleoside triphosphate hydrolases"/>
    <property type="match status" value="16"/>
</dbReference>
<evidence type="ECO:0000256" key="7">
    <source>
        <dbReference type="ARBA" id="ARBA00022776"/>
    </source>
</evidence>
<dbReference type="GO" id="GO:0005634">
    <property type="term" value="C:nucleus"/>
    <property type="evidence" value="ECO:0007669"/>
    <property type="project" value="UniProtKB-SubCell"/>
</dbReference>
<dbReference type="PANTHER" id="PTHR22706:SF1">
    <property type="entry name" value="ASSEMBLY FACTOR FOR SPINDLE MICROTUBULES"/>
    <property type="match status" value="1"/>
</dbReference>
<organism evidence="14 15">
    <name type="scientific">Pelobates cultripes</name>
    <name type="common">Western spadefoot toad</name>
    <dbReference type="NCBI Taxonomy" id="61616"/>
    <lineage>
        <taxon>Eukaryota</taxon>
        <taxon>Metazoa</taxon>
        <taxon>Chordata</taxon>
        <taxon>Craniata</taxon>
        <taxon>Vertebrata</taxon>
        <taxon>Euteleostomi</taxon>
        <taxon>Amphibia</taxon>
        <taxon>Batrachia</taxon>
        <taxon>Anura</taxon>
        <taxon>Pelobatoidea</taxon>
        <taxon>Pelobatidae</taxon>
        <taxon>Pelobates</taxon>
    </lineage>
</organism>
<protein>
    <submittedName>
        <fullName evidence="14">Abnormal spindle-like microcephaly-associated</fullName>
    </submittedName>
</protein>
<keyword evidence="9" id="KW-0175">Coiled coil</keyword>
<dbReference type="InterPro" id="IPR013783">
    <property type="entry name" value="Ig-like_fold"/>
</dbReference>
<keyword evidence="3" id="KW-0963">Cytoplasm</keyword>
<keyword evidence="6" id="KW-0677">Repeat</keyword>
<dbReference type="SUPFAM" id="SSF48371">
    <property type="entry name" value="ARM repeat"/>
    <property type="match status" value="1"/>
</dbReference>
<feature type="compositionally biased region" description="Polar residues" evidence="12">
    <location>
        <begin position="339"/>
        <end position="365"/>
    </location>
</feature>
<keyword evidence="15" id="KW-1185">Reference proteome</keyword>
<evidence type="ECO:0000256" key="4">
    <source>
        <dbReference type="ARBA" id="ARBA00022553"/>
    </source>
</evidence>
<dbReference type="PANTHER" id="PTHR22706">
    <property type="entry name" value="ASSEMBLY FACTOR FOR SPINDLE MICROTUBULES"/>
    <property type="match status" value="1"/>
</dbReference>
<feature type="region of interest" description="Disordered" evidence="12">
    <location>
        <begin position="1"/>
        <end position="24"/>
    </location>
</feature>
<dbReference type="InterPro" id="IPR016024">
    <property type="entry name" value="ARM-type_fold"/>
</dbReference>
<feature type="compositionally biased region" description="Low complexity" evidence="12">
    <location>
        <begin position="1"/>
        <end position="16"/>
    </location>
</feature>
<dbReference type="Pfam" id="PF15780">
    <property type="entry name" value="ASH"/>
    <property type="match status" value="1"/>
</dbReference>
<sequence>MLTVSTPRPAASPSGRPSEDPPVLSLTHFSRPPFVSFGCVRTGTARSSRLLLQNPNPEPVRVTVHRLPEQRGFTVSHTDILIAASETIPLTVTWTPLEEGAVRELITFVVNDVVKHQAVLLGRSEAPTKKKNVHGKLRNTMKKRGVLLGPKVPVTKRTELALKGISKTDHKSQESTYGKIGRARSPLLSCENYTRTVKIASPQCVQPDVENRTPVVHPSLLAEDKHVFTDSSLRRSKTYSVLCVTECSETLEETTMSRTLRQLHIDEDWTFNDQIPRKSSMSPINPAINRPLNVTCTPIATMLSPTYPGLSPTEFYNPKTIQTGASTHIELHVEDTSSYKESSQDGVSITSSRTNSPSAVLLTSQRTVSSPDSLASNGYFRNEVQHTPYLSPDQFVKENCITLQSVSQFELSLQSLTPSKDSMSSFTDEEDKTWQLVSEHVDFKSSCNVDSATSRLTYCVKKKRSELMPVEETCHNEPKKPPIDCATVIKTKASDCNDNSNKPIRKSRRRLENIELETDKKFHSRVCQSLPIISTNQNESGEAYNITAPTSIVLGQKRKSDDFTTTTNAAKEHFTEVLPHAKKINLSKTTVAQVGIKEKPSQHKRAVKSPGKRGALKAKSTMVKTCRKGVVLPPPLQPDGKLKNIKHVVAVAQSRLNFMKPSKTVIPRHPMPFAAKNMFYDERWMAKQERGFTWWLNFILTPDDFAVKRDTTKVNAAALILEESSHKISVPKAPTKDEVSLKAYTARCRLNRLRRSACRLFTSEPVVKAIRRLEVEIEARRLLVRKDRHLWKDIGERQKILNWLLSYNPLWLRVGLETVFGELISLESNSDITGLALFILNRLLWNPDIAAEYRHPSVPNLYRDGHEEALSKFTLKKLLLLVFFLDHAKQSRLIDHDPCLFWKDAEFKTSKDLLLAFSRDFLSGEGDLSRHLYYLGLPVSHSQTHLDEFDFAVTNLAMDLHCGVRLVRMMELLTQNWDLSKKLRVPAISRLQKMHNVEVALQVLMEREVQIKDDKGVSITSKDIVDRHRERTLALLWRIVFTFQVDVLLSIEQLKDEIRFLKERYSVQKKLAALRTFTSTETAKKRDSDTSVPENYNERMLLLMEWVNAVCAFYSSKVENFTVCFSDGRIICYLINHYHPSYLPLHDICQRTTQTIECTETGTVGLNCSSDSDSSLDLWPGMGDQGFTTSAVYKELLENERKNYSLIHTAVSNLGGIPTMIHHSDMSNTIPDEKVVIIYLSFLCVRLLDLCKEARAARVIQAAWRKYRLKAEEQLQQRKHKAACIIKAAIVRYIKRCQLKKNLAAVVFQKWWRRHLARKQLERLKEHLRMESQAVIIQRFWRGYLARKRYIKARHYIILLQAKVRTRIAVASYNRVLVATVTIQHHLRSWLLTKRNREKYIQLKSATVVIQSAFRRWKRKHLRRVTEAALVLQNAYRRWSARKLRAQNTAAVTIQSLYRMHRERQNYLQLRYKVIKIQSWFRGMIQRKAFLNKQKSALMLQIYYRAYRQGKAKRQLFLVRRSAAISIQRWFRSRRQARSDKEMFLRTKRAIVCLQAGYRGWTVRKRIRKHHLAAICIQSEFRRFVCQKKLRAKKNAAVKIQQYYQALLAGRKERQHYLKLCLTVRKVQALWRSRVIQVNERRCKAATLIQSYYRMHACRAMYSTKKEACTLIQQQYRAYIVGKSQRLLYLSIKAAAVVLQAAYRGWNTRRQVLNLNLSASIIQASYRSYKFRKEYVGMRAAALSIQRYYRATICARLQQAEYMRLRTATIKLQSSYRGMKVRRKIVQMNRSAVIIQSWFRMHQTCVRYQKIQMAAVHIQVWYRAVQKRKEVQKHFLRLKKATCVMQAAWRGRKVREQMKHMHKAATVIQSWCRMYKEHSYYQKLKVATVAMQQRYRSSIERKNQVDQYKRIMNSVLRIQAAFREMKARQEHKNKLKAATVIQSSFKAYLEKRRFLALRRAAIIIQQRYRMKVSANKQRLIYIQLRKAAVVVQAVSRGRNVRRKIRQMHASAVVIQAAFRMHKTKAAYHAMKHASIIIQRWYRTCRLAVYERKRFLMQRQSVVLIQAAYRGAIERQRLRRMIKAASKIQAYVRMFLCRDRYQELQWAVCVIQQRYRANKMRDFEVMRYTFIKESALCIQAAYRSWKARKREKKMNEAAIVIQRLLKTYVEHKRFISVKAAAVVLQRRYRATVLAREHQKKFKTMLRATVCIQTFYRGAKVRKELLLNQRMATKIQSTFRMYRSRKLYQETQSAATVVQTWYRSVVICRQTRASYLELRWSTIRLQAAYRGLQVRTNIKTMHRAATIIQSYYRMQIQCNYYKRVLEATRMIQKRFRETKIRNSQLQLYQNTKKATILLQAAFRGMKARKRIQSMHRSSIIIQRCFRAYIQKRSCMELKCAVVCIQRKYKSILLGRSVRREFLAYHKATVCIQAAYRGFKERKALKQQHKAATKIQSVFRMHRLYVKYQTIKLAAISIQSYYRLSVTARHERDQYVQLRKASIVIQAAYRATRTRKNLKHMFNAAAKIQASYRMHVHRRYFLELRRAARTIQQRFRANRERYNAMRKYRAVSNIVQRIQSAFRARKKAKETRLTTAATMIQSKWKMYRARREFVNTKAAAITIQAAFRGYKARTIQKERKRAACYIQRWYRSNRLARLQRAKYTTMRQAALAIQSAFRRIVARQLAQRESAARKLQSVFRVVVCRKRFLKLREAAITLQSYYRLYRTWRMYRMKRDAALLIQRWYRSCGRMKHQRETYLELRRSVICLQAAVRGYRERQTFTKIVTSAVIIQVFWRGFMNRRLFLQYKASTLIIQQRYRAMCLQRAQRDNYLKLRAAAIKLQAIYRGSQARKLVRRECAACVIQRFYKCYMVRRDYITMVTTVRTIQSYIRTKQERVRFLKIKSATVCIQRRWRETIASKMVRQMFLRKRAVALRLQSAFRGHIVRRDMLEKQNAACIIQASYKGFLDRRNFIRLKAATVTLQTYFRAVLHGRHDRFHFKQAKNSVVRLQAITRGWLVRKELTRLKREANLLMFSTVARHHLCAMKIQRRFRIYLALKRAQKQISHVICIQRWFRSKLQRRNFLITRGKVVLLQHAVRTWLHHRNEAARKIQSCVQDFLLRRKQAKVKNGIVKFQALWRGYTWRKINDTKALCALRKRLQNVNQEIKEENKLYNRTSVAVGYLLSYKHLSYILAALQHLEVATRLSALCCENMAKSGAVRIIFTLIRSCNRSIPCMEVIKLAVQVLLNLSKYEGTVQVVYEVEKSVDVLLDLMQIYREKAGDKVSDKGGSIFTKTCCLLAIFAQNSQRAQEICSIPKALDRIRSIYKLTCRKHMMDTERNLGKRRMSTLAYSYNMPVLATPARTKVVSRIRPDWVLRKDNMREIVDPLKAIRMVMDTLSVPK</sequence>
<evidence type="ECO:0000256" key="3">
    <source>
        <dbReference type="ARBA" id="ARBA00022490"/>
    </source>
</evidence>
<keyword evidence="4" id="KW-0597">Phosphoprotein</keyword>
<dbReference type="InterPro" id="IPR027417">
    <property type="entry name" value="P-loop_NTPase"/>
</dbReference>
<keyword evidence="7" id="KW-0498">Mitosis</keyword>
<dbReference type="Gene3D" id="1.20.5.190">
    <property type="match status" value="34"/>
</dbReference>
<dbReference type="CDD" id="cd21223">
    <property type="entry name" value="CH_ASPM_rpt1"/>
    <property type="match status" value="1"/>
</dbReference>
<evidence type="ECO:0000256" key="12">
    <source>
        <dbReference type="SAM" id="MobiDB-lite"/>
    </source>
</evidence>
<evidence type="ECO:0000256" key="6">
    <source>
        <dbReference type="ARBA" id="ARBA00022737"/>
    </source>
</evidence>
<feature type="region of interest" description="Disordered" evidence="12">
    <location>
        <begin position="335"/>
        <end position="365"/>
    </location>
</feature>
<evidence type="ECO:0000259" key="13">
    <source>
        <dbReference type="PROSITE" id="PS50021"/>
    </source>
</evidence>
<name>A0AAD1WHQ9_PELCU</name>
<evidence type="ECO:0000256" key="1">
    <source>
        <dbReference type="ARBA" id="ARBA00004123"/>
    </source>
</evidence>
<dbReference type="SUPFAM" id="SSF47576">
    <property type="entry name" value="Calponin-homology domain, CH-domain"/>
    <property type="match status" value="1"/>
</dbReference>
<dbReference type="GO" id="GO:0007051">
    <property type="term" value="P:spindle organization"/>
    <property type="evidence" value="ECO:0007669"/>
    <property type="project" value="TreeGrafter"/>
</dbReference>
<evidence type="ECO:0000256" key="8">
    <source>
        <dbReference type="ARBA" id="ARBA00022860"/>
    </source>
</evidence>
<dbReference type="SMART" id="SM00015">
    <property type="entry name" value="IQ"/>
    <property type="match status" value="62"/>
</dbReference>
<dbReference type="InterPro" id="IPR051185">
    <property type="entry name" value="ASPM"/>
</dbReference>